<dbReference type="GeneID" id="81605596"/>
<feature type="region of interest" description="Disordered" evidence="1">
    <location>
        <begin position="259"/>
        <end position="298"/>
    </location>
</feature>
<dbReference type="Proteomes" id="UP001213681">
    <property type="component" value="Unassembled WGS sequence"/>
</dbReference>
<protein>
    <submittedName>
        <fullName evidence="2">Uncharacterized protein</fullName>
    </submittedName>
</protein>
<name>A0AAD6BUC9_9EURO</name>
<feature type="compositionally biased region" description="Basic and acidic residues" evidence="1">
    <location>
        <begin position="175"/>
        <end position="186"/>
    </location>
</feature>
<proteinExistence type="predicted"/>
<accession>A0AAD6BUC9</accession>
<reference evidence="2" key="1">
    <citation type="submission" date="2022-12" db="EMBL/GenBank/DDBJ databases">
        <authorList>
            <person name="Petersen C."/>
        </authorList>
    </citation>
    <scope>NUCLEOTIDE SEQUENCE</scope>
    <source>
        <strain evidence="2">IBT 16125</strain>
    </source>
</reference>
<organism evidence="2 3">
    <name type="scientific">Penicillium daleae</name>
    <dbReference type="NCBI Taxonomy" id="63821"/>
    <lineage>
        <taxon>Eukaryota</taxon>
        <taxon>Fungi</taxon>
        <taxon>Dikarya</taxon>
        <taxon>Ascomycota</taxon>
        <taxon>Pezizomycotina</taxon>
        <taxon>Eurotiomycetes</taxon>
        <taxon>Eurotiomycetidae</taxon>
        <taxon>Eurotiales</taxon>
        <taxon>Aspergillaceae</taxon>
        <taxon>Penicillium</taxon>
    </lineage>
</organism>
<evidence type="ECO:0000313" key="3">
    <source>
        <dbReference type="Proteomes" id="UP001213681"/>
    </source>
</evidence>
<dbReference type="EMBL" id="JAPVEA010000009">
    <property type="protein sequence ID" value="KAJ5432815.1"/>
    <property type="molecule type" value="Genomic_DNA"/>
</dbReference>
<dbReference type="RefSeq" id="XP_056760107.1">
    <property type="nucleotide sequence ID" value="XM_056915353.1"/>
</dbReference>
<reference evidence="2" key="2">
    <citation type="journal article" date="2023" name="IMA Fungus">
        <title>Comparative genomic study of the Penicillium genus elucidates a diverse pangenome and 15 lateral gene transfer events.</title>
        <authorList>
            <person name="Petersen C."/>
            <person name="Sorensen T."/>
            <person name="Nielsen M.R."/>
            <person name="Sondergaard T.E."/>
            <person name="Sorensen J.L."/>
            <person name="Fitzpatrick D.A."/>
            <person name="Frisvad J.C."/>
            <person name="Nielsen K.L."/>
        </authorList>
    </citation>
    <scope>NUCLEOTIDE SEQUENCE</scope>
    <source>
        <strain evidence="2">IBT 16125</strain>
    </source>
</reference>
<feature type="compositionally biased region" description="Polar residues" evidence="1">
    <location>
        <begin position="272"/>
        <end position="296"/>
    </location>
</feature>
<dbReference type="AlphaFoldDB" id="A0AAD6BUC9"/>
<evidence type="ECO:0000313" key="2">
    <source>
        <dbReference type="EMBL" id="KAJ5432815.1"/>
    </source>
</evidence>
<keyword evidence="3" id="KW-1185">Reference proteome</keyword>
<feature type="region of interest" description="Disordered" evidence="1">
    <location>
        <begin position="163"/>
        <end position="196"/>
    </location>
</feature>
<comment type="caution">
    <text evidence="2">The sequence shown here is derived from an EMBL/GenBank/DDBJ whole genome shotgun (WGS) entry which is preliminary data.</text>
</comment>
<sequence>MRPGLDKPGALPLLALIVFSLLTLVPSLSSIYNIKFVDFSYFTGGARKLPLIQDGAAAFPPDTPPIDPQKSWVMTAQYRTRGSRISRSLRSNGAATVPGEVTPVENKSRLSYTAPESSSFMFGRRARAFRTYFIQQLDDYQLFTSFSNRSLPAAPTILNPAVTLSNASPLPTSTDDNRSETTHRPDNNSSPPCISPTEGAGLQIPILCNKWQQACRMTIDLWEYAKHTALISRVQPLIQLGSKYLESMFTFQNAPDEQSTTLARSAKDAPAATNSTPGSTGQMQKLQTTSSDQTTDAAGHTAELRGSCMAVVIGLVAGIMWF</sequence>
<gene>
    <name evidence="2" type="ORF">N7458_011971</name>
</gene>
<evidence type="ECO:0000256" key="1">
    <source>
        <dbReference type="SAM" id="MobiDB-lite"/>
    </source>
</evidence>
<feature type="compositionally biased region" description="Polar residues" evidence="1">
    <location>
        <begin position="163"/>
        <end position="174"/>
    </location>
</feature>